<dbReference type="Gene3D" id="2.70.70.10">
    <property type="entry name" value="Glucose Permease (Domain IIA)"/>
    <property type="match status" value="1"/>
</dbReference>
<evidence type="ECO:0000256" key="1">
    <source>
        <dbReference type="ARBA" id="ARBA00022729"/>
    </source>
</evidence>
<proteinExistence type="predicted"/>
<dbReference type="Gene3D" id="6.10.250.3150">
    <property type="match status" value="1"/>
</dbReference>
<evidence type="ECO:0000256" key="2">
    <source>
        <dbReference type="SAM" id="Coils"/>
    </source>
</evidence>
<feature type="compositionally biased region" description="Acidic residues" evidence="3">
    <location>
        <begin position="217"/>
        <end position="229"/>
    </location>
</feature>
<evidence type="ECO:0000259" key="6">
    <source>
        <dbReference type="Pfam" id="PF24568"/>
    </source>
</evidence>
<feature type="domain" description="Peptidoglycan hydrolase PcsB coiled-coil" evidence="6">
    <location>
        <begin position="91"/>
        <end position="162"/>
    </location>
</feature>
<dbReference type="PROSITE" id="PS51257">
    <property type="entry name" value="PROKAR_LIPOPROTEIN"/>
    <property type="match status" value="1"/>
</dbReference>
<dbReference type="Pfam" id="PF24568">
    <property type="entry name" value="CC_PcsB"/>
    <property type="match status" value="1"/>
</dbReference>
<name>A0A9D2PIF4_9FIRM</name>
<feature type="compositionally biased region" description="Low complexity" evidence="3">
    <location>
        <begin position="230"/>
        <end position="318"/>
    </location>
</feature>
<feature type="signal peptide" evidence="4">
    <location>
        <begin position="1"/>
        <end position="20"/>
    </location>
</feature>
<dbReference type="AlphaFoldDB" id="A0A9D2PIF4"/>
<feature type="chain" id="PRO_5038407613" evidence="4">
    <location>
        <begin position="21"/>
        <end position="444"/>
    </location>
</feature>
<dbReference type="PANTHER" id="PTHR21666">
    <property type="entry name" value="PEPTIDASE-RELATED"/>
    <property type="match status" value="1"/>
</dbReference>
<protein>
    <submittedName>
        <fullName evidence="7">Peptidoglycan DD-metalloendopeptidase family protein</fullName>
    </submittedName>
</protein>
<accession>A0A9D2PIF4</accession>
<dbReference type="Proteomes" id="UP000823904">
    <property type="component" value="Unassembled WGS sequence"/>
</dbReference>
<feature type="coiled-coil region" evidence="2">
    <location>
        <begin position="34"/>
        <end position="107"/>
    </location>
</feature>
<dbReference type="InterPro" id="IPR050570">
    <property type="entry name" value="Cell_wall_metabolism_enzyme"/>
</dbReference>
<dbReference type="CDD" id="cd12797">
    <property type="entry name" value="M23_peptidase"/>
    <property type="match status" value="1"/>
</dbReference>
<dbReference type="GO" id="GO:0004222">
    <property type="term" value="F:metalloendopeptidase activity"/>
    <property type="evidence" value="ECO:0007669"/>
    <property type="project" value="TreeGrafter"/>
</dbReference>
<comment type="caution">
    <text evidence="7">The sequence shown here is derived from an EMBL/GenBank/DDBJ whole genome shotgun (WGS) entry which is preliminary data.</text>
</comment>
<reference evidence="7" key="2">
    <citation type="submission" date="2021-04" db="EMBL/GenBank/DDBJ databases">
        <authorList>
            <person name="Gilroy R."/>
        </authorList>
    </citation>
    <scope>NUCLEOTIDE SEQUENCE</scope>
    <source>
        <strain evidence="7">ChiSjej3B21-8574</strain>
    </source>
</reference>
<feature type="region of interest" description="Disordered" evidence="3">
    <location>
        <begin position="201"/>
        <end position="318"/>
    </location>
</feature>
<dbReference type="EMBL" id="DWWD01000023">
    <property type="protein sequence ID" value="HJC50045.1"/>
    <property type="molecule type" value="Genomic_DNA"/>
</dbReference>
<evidence type="ECO:0000313" key="8">
    <source>
        <dbReference type="Proteomes" id="UP000823904"/>
    </source>
</evidence>
<gene>
    <name evidence="7" type="ORF">H9754_05620</name>
</gene>
<dbReference type="InterPro" id="IPR057309">
    <property type="entry name" value="PcsB_CC"/>
</dbReference>
<feature type="domain" description="M23ase beta-sheet core" evidence="5">
    <location>
        <begin position="346"/>
        <end position="440"/>
    </location>
</feature>
<keyword evidence="2" id="KW-0175">Coiled coil</keyword>
<reference evidence="7" key="1">
    <citation type="journal article" date="2021" name="PeerJ">
        <title>Extensive microbial diversity within the chicken gut microbiome revealed by metagenomics and culture.</title>
        <authorList>
            <person name="Gilroy R."/>
            <person name="Ravi A."/>
            <person name="Getino M."/>
            <person name="Pursley I."/>
            <person name="Horton D.L."/>
            <person name="Alikhan N.F."/>
            <person name="Baker D."/>
            <person name="Gharbi K."/>
            <person name="Hall N."/>
            <person name="Watson M."/>
            <person name="Adriaenssens E.M."/>
            <person name="Foster-Nyarko E."/>
            <person name="Jarju S."/>
            <person name="Secka A."/>
            <person name="Antonio M."/>
            <person name="Oren A."/>
            <person name="Chaudhuri R.R."/>
            <person name="La Ragione R."/>
            <person name="Hildebrand F."/>
            <person name="Pallen M.J."/>
        </authorList>
    </citation>
    <scope>NUCLEOTIDE SEQUENCE</scope>
    <source>
        <strain evidence="7">ChiSjej3B21-8574</strain>
    </source>
</reference>
<organism evidence="7 8">
    <name type="scientific">Candidatus Anaerostipes avistercoris</name>
    <dbReference type="NCBI Taxonomy" id="2838462"/>
    <lineage>
        <taxon>Bacteria</taxon>
        <taxon>Bacillati</taxon>
        <taxon>Bacillota</taxon>
        <taxon>Clostridia</taxon>
        <taxon>Lachnospirales</taxon>
        <taxon>Lachnospiraceae</taxon>
        <taxon>Anaerostipes</taxon>
    </lineage>
</organism>
<evidence type="ECO:0000313" key="7">
    <source>
        <dbReference type="EMBL" id="HJC50045.1"/>
    </source>
</evidence>
<dbReference type="Pfam" id="PF01551">
    <property type="entry name" value="Peptidase_M23"/>
    <property type="match status" value="1"/>
</dbReference>
<dbReference type="InterPro" id="IPR011055">
    <property type="entry name" value="Dup_hybrid_motif"/>
</dbReference>
<sequence length="444" mass="47751">MRKRQVLLTAAAMMTACSLASGTYLTDIRADGNSKSVQTETQKLEKLNAQMEKEIEQLDKKVSASNEKYEKYTEKQKELKEQIQKAKKELEEAKESKDKQYETMSKRIKFLYENGDTAYLEIILESESFQELIQKAEYVSKVAEYDSNMFKQLKETEEKIEKTSKQLEEDYDNVTKLAEKAKDEKEQLDKTVTAKKEKVQEYQQQLSENEDLRAVYEESEQEAASEESESTVSAAAGSTQSGESASESSTSDGTSSESTGSTGSSSGSTGGSSSTSGGTGSSTGSTGSSSSGSTSSSSSGSSSSSSGSSSSTVSSSSTLLWPVPSLHTISSGYGYRVHPVTGVYKLHGGIDIPCATGTTLVAADSGRVEVAGYSAYNGYYIKIDHGNGLETMYLHCSQLLVSAGDYVSRGQTIAKSGATGMVTGAHLHFVVKKNGSYVNPMNYL</sequence>
<evidence type="ECO:0000256" key="4">
    <source>
        <dbReference type="SAM" id="SignalP"/>
    </source>
</evidence>
<evidence type="ECO:0000256" key="3">
    <source>
        <dbReference type="SAM" id="MobiDB-lite"/>
    </source>
</evidence>
<evidence type="ECO:0000259" key="5">
    <source>
        <dbReference type="Pfam" id="PF01551"/>
    </source>
</evidence>
<keyword evidence="1 4" id="KW-0732">Signal</keyword>
<dbReference type="SUPFAM" id="SSF51261">
    <property type="entry name" value="Duplicated hybrid motif"/>
    <property type="match status" value="1"/>
</dbReference>
<dbReference type="InterPro" id="IPR016047">
    <property type="entry name" value="M23ase_b-sheet_dom"/>
</dbReference>
<dbReference type="PANTHER" id="PTHR21666:SF289">
    <property type="entry name" value="L-ALA--D-GLU ENDOPEPTIDASE"/>
    <property type="match status" value="1"/>
</dbReference>